<keyword evidence="2" id="KW-1185">Reference proteome</keyword>
<accession>A0ABS1BVR1</accession>
<proteinExistence type="predicted"/>
<dbReference type="Proteomes" id="UP000614058">
    <property type="component" value="Unassembled WGS sequence"/>
</dbReference>
<reference evidence="1 2" key="1">
    <citation type="journal article" date="2021" name="Pathogens">
        <title>Isolation and Characterization of Kingella bonacorsii sp. nov., A Novel Kingella Species Detected in a Stable Periodontitis Subject.</title>
        <authorList>
            <person name="Antezack A."/>
            <person name="Boxberger M."/>
            <person name="Rolland C."/>
            <person name="Monnet-Corti V."/>
            <person name="La Scola B."/>
        </authorList>
    </citation>
    <scope>NUCLEOTIDE SEQUENCE [LARGE SCALE GENOMIC DNA]</scope>
    <source>
        <strain evidence="1 2">Marseille-Q4569</strain>
    </source>
</reference>
<evidence type="ECO:0000313" key="2">
    <source>
        <dbReference type="Proteomes" id="UP000614058"/>
    </source>
</evidence>
<evidence type="ECO:0000313" key="1">
    <source>
        <dbReference type="EMBL" id="MBK0396955.1"/>
    </source>
</evidence>
<name>A0ABS1BVR1_9NEIS</name>
<dbReference type="RefSeq" id="WP_200522986.1">
    <property type="nucleotide sequence ID" value="NZ_JAEHNZ010000003.1"/>
</dbReference>
<sequence length="69" mass="8101">MKVFHGLQALVDGYPEILDDFHYGFIYATDADTAEALLTCEFRCTTNQAEEDAWEEGDEFWCFFRTRHL</sequence>
<comment type="caution">
    <text evidence="1">The sequence shown here is derived from an EMBL/GenBank/DDBJ whole genome shotgun (WGS) entry which is preliminary data.</text>
</comment>
<gene>
    <name evidence="1" type="ORF">JDW22_10315</name>
</gene>
<organism evidence="1 2">
    <name type="scientific">Kingella bonacorsii</name>
    <dbReference type="NCBI Taxonomy" id="2796361"/>
    <lineage>
        <taxon>Bacteria</taxon>
        <taxon>Pseudomonadati</taxon>
        <taxon>Pseudomonadota</taxon>
        <taxon>Betaproteobacteria</taxon>
        <taxon>Neisseriales</taxon>
        <taxon>Neisseriaceae</taxon>
        <taxon>Kingella</taxon>
    </lineage>
</organism>
<dbReference type="EMBL" id="JAEHNZ010000003">
    <property type="protein sequence ID" value="MBK0396955.1"/>
    <property type="molecule type" value="Genomic_DNA"/>
</dbReference>
<protein>
    <submittedName>
        <fullName evidence="1">Uncharacterized protein</fullName>
    </submittedName>
</protein>